<keyword evidence="1" id="KW-0812">Transmembrane</keyword>
<feature type="transmembrane region" description="Helical" evidence="1">
    <location>
        <begin position="36"/>
        <end position="62"/>
    </location>
</feature>
<protein>
    <submittedName>
        <fullName evidence="2">Uncharacterized protein</fullName>
    </submittedName>
</protein>
<dbReference type="AlphaFoldDB" id="A0A8G1RHW8"/>
<organism evidence="2 3">
    <name type="scientific">Aspergillus fijiensis CBS 313.89</name>
    <dbReference type="NCBI Taxonomy" id="1448319"/>
    <lineage>
        <taxon>Eukaryota</taxon>
        <taxon>Fungi</taxon>
        <taxon>Dikarya</taxon>
        <taxon>Ascomycota</taxon>
        <taxon>Pezizomycotina</taxon>
        <taxon>Eurotiomycetes</taxon>
        <taxon>Eurotiomycetidae</taxon>
        <taxon>Eurotiales</taxon>
        <taxon>Aspergillaceae</taxon>
        <taxon>Aspergillus</taxon>
    </lineage>
</organism>
<reference evidence="2 3" key="1">
    <citation type="submission" date="2018-02" db="EMBL/GenBank/DDBJ databases">
        <title>The genomes of Aspergillus section Nigri reveals drivers in fungal speciation.</title>
        <authorList>
            <consortium name="DOE Joint Genome Institute"/>
            <person name="Vesth T.C."/>
            <person name="Nybo J."/>
            <person name="Theobald S."/>
            <person name="Brandl J."/>
            <person name="Frisvad J.C."/>
            <person name="Nielsen K.F."/>
            <person name="Lyhne E.K."/>
            <person name="Kogle M.E."/>
            <person name="Kuo A."/>
            <person name="Riley R."/>
            <person name="Clum A."/>
            <person name="Nolan M."/>
            <person name="Lipzen A."/>
            <person name="Salamov A."/>
            <person name="Henrissat B."/>
            <person name="Wiebenga A."/>
            <person name="De vries R.P."/>
            <person name="Grigoriev I.V."/>
            <person name="Mortensen U.H."/>
            <person name="Andersen M.R."/>
            <person name="Baker S.E."/>
        </authorList>
    </citation>
    <scope>NUCLEOTIDE SEQUENCE [LARGE SCALE GENOMIC DNA]</scope>
    <source>
        <strain evidence="2 3">CBS 313.89</strain>
    </source>
</reference>
<name>A0A8G1RHW8_9EURO</name>
<evidence type="ECO:0000256" key="1">
    <source>
        <dbReference type="SAM" id="Phobius"/>
    </source>
</evidence>
<dbReference type="Proteomes" id="UP000249789">
    <property type="component" value="Unassembled WGS sequence"/>
</dbReference>
<dbReference type="GeneID" id="63857690"/>
<keyword evidence="1" id="KW-0472">Membrane</keyword>
<keyword evidence="1" id="KW-1133">Transmembrane helix</keyword>
<evidence type="ECO:0000313" key="2">
    <source>
        <dbReference type="EMBL" id="RAK72085.1"/>
    </source>
</evidence>
<sequence>MPAVVWHTSLRPLEQSLLAWNEKQDQSVVHIQSGGWFLSFFFFFLFSLLFLSIFFLFFFLFFCSRSNPTIAVSILLGNKGEGRGSSGAARLPGLDSGPGAERLQWWRFVG</sequence>
<accession>A0A8G1RHW8</accession>
<dbReference type="RefSeq" id="XP_040796097.1">
    <property type="nucleotide sequence ID" value="XM_040940357.1"/>
</dbReference>
<dbReference type="VEuPathDB" id="FungiDB:BO72DRAFT_290883"/>
<dbReference type="EMBL" id="KZ824702">
    <property type="protein sequence ID" value="RAK72085.1"/>
    <property type="molecule type" value="Genomic_DNA"/>
</dbReference>
<evidence type="ECO:0000313" key="3">
    <source>
        <dbReference type="Proteomes" id="UP000249789"/>
    </source>
</evidence>
<proteinExistence type="predicted"/>
<gene>
    <name evidence="2" type="ORF">BO72DRAFT_290883</name>
</gene>
<keyword evidence="3" id="KW-1185">Reference proteome</keyword>